<organism evidence="2 3">
    <name type="scientific">Candidatus Levilactobacillus faecigallinarum</name>
    <dbReference type="NCBI Taxonomy" id="2838638"/>
    <lineage>
        <taxon>Bacteria</taxon>
        <taxon>Bacillati</taxon>
        <taxon>Bacillota</taxon>
        <taxon>Bacilli</taxon>
        <taxon>Lactobacillales</taxon>
        <taxon>Lactobacillaceae</taxon>
        <taxon>Levilactobacillus</taxon>
    </lineage>
</organism>
<evidence type="ECO:0000313" key="3">
    <source>
        <dbReference type="Proteomes" id="UP000886822"/>
    </source>
</evidence>
<reference evidence="2" key="2">
    <citation type="submission" date="2021-04" db="EMBL/GenBank/DDBJ databases">
        <authorList>
            <person name="Gilroy R."/>
        </authorList>
    </citation>
    <scope>NUCLEOTIDE SEQUENCE</scope>
    <source>
        <strain evidence="2">CHK173-259</strain>
    </source>
</reference>
<proteinExistence type="predicted"/>
<reference evidence="2" key="1">
    <citation type="journal article" date="2021" name="PeerJ">
        <title>Extensive microbial diversity within the chicken gut microbiome revealed by metagenomics and culture.</title>
        <authorList>
            <person name="Gilroy R."/>
            <person name="Ravi A."/>
            <person name="Getino M."/>
            <person name="Pursley I."/>
            <person name="Horton D.L."/>
            <person name="Alikhan N.F."/>
            <person name="Baker D."/>
            <person name="Gharbi K."/>
            <person name="Hall N."/>
            <person name="Watson M."/>
            <person name="Adriaenssens E.M."/>
            <person name="Foster-Nyarko E."/>
            <person name="Jarju S."/>
            <person name="Secka A."/>
            <person name="Antonio M."/>
            <person name="Oren A."/>
            <person name="Chaudhuri R.R."/>
            <person name="La Ragione R."/>
            <person name="Hildebrand F."/>
            <person name="Pallen M.J."/>
        </authorList>
    </citation>
    <scope>NUCLEOTIDE SEQUENCE</scope>
    <source>
        <strain evidence="2">CHK173-259</strain>
    </source>
</reference>
<dbReference type="EMBL" id="DXGJ01000062">
    <property type="protein sequence ID" value="HIW72550.1"/>
    <property type="molecule type" value="Genomic_DNA"/>
</dbReference>
<sequence>MQMHKTINIGPNGQLNRVNAQNKKAAKSSKDRKQELIKAYLNKKHQPAK</sequence>
<protein>
    <submittedName>
        <fullName evidence="2">Uncharacterized protein</fullName>
    </submittedName>
</protein>
<evidence type="ECO:0000256" key="1">
    <source>
        <dbReference type="SAM" id="MobiDB-lite"/>
    </source>
</evidence>
<dbReference type="AlphaFoldDB" id="A0A9D1QUV7"/>
<evidence type="ECO:0000313" key="2">
    <source>
        <dbReference type="EMBL" id="HIW72550.1"/>
    </source>
</evidence>
<feature type="compositionally biased region" description="Polar residues" evidence="1">
    <location>
        <begin position="9"/>
        <end position="22"/>
    </location>
</feature>
<gene>
    <name evidence="2" type="ORF">H9875_08000</name>
</gene>
<feature type="region of interest" description="Disordered" evidence="1">
    <location>
        <begin position="1"/>
        <end position="33"/>
    </location>
</feature>
<name>A0A9D1QUV7_9LACO</name>
<accession>A0A9D1QUV7</accession>
<comment type="caution">
    <text evidence="2">The sequence shown here is derived from an EMBL/GenBank/DDBJ whole genome shotgun (WGS) entry which is preliminary data.</text>
</comment>
<dbReference type="Proteomes" id="UP000886822">
    <property type="component" value="Unassembled WGS sequence"/>
</dbReference>